<feature type="domain" description="Methyltransferase type 11" evidence="1">
    <location>
        <begin position="47"/>
        <end position="141"/>
    </location>
</feature>
<protein>
    <submittedName>
        <fullName evidence="2">Class I SAM-dependent methyltransferase</fullName>
    </submittedName>
</protein>
<organism evidence="2 3">
    <name type="scientific">Mesobacillus maritimus</name>
    <dbReference type="NCBI Taxonomy" id="1643336"/>
    <lineage>
        <taxon>Bacteria</taxon>
        <taxon>Bacillati</taxon>
        <taxon>Bacillota</taxon>
        <taxon>Bacilli</taxon>
        <taxon>Bacillales</taxon>
        <taxon>Bacillaceae</taxon>
        <taxon>Mesobacillus</taxon>
    </lineage>
</organism>
<dbReference type="InterPro" id="IPR013216">
    <property type="entry name" value="Methyltransf_11"/>
</dbReference>
<dbReference type="EMBL" id="JACWFH010000024">
    <property type="protein sequence ID" value="MBY0098456.1"/>
    <property type="molecule type" value="Genomic_DNA"/>
</dbReference>
<keyword evidence="3" id="KW-1185">Reference proteome</keyword>
<accession>A0ABS7K862</accession>
<proteinExistence type="predicted"/>
<dbReference type="SUPFAM" id="SSF53335">
    <property type="entry name" value="S-adenosyl-L-methionine-dependent methyltransferases"/>
    <property type="match status" value="1"/>
</dbReference>
<dbReference type="Proteomes" id="UP000769780">
    <property type="component" value="Unassembled WGS sequence"/>
</dbReference>
<reference evidence="2 3" key="1">
    <citation type="submission" date="2020-07" db="EMBL/GenBank/DDBJ databases">
        <title>Fungal Genomes of the International Space Station.</title>
        <authorList>
            <person name="Seuylemezian A."/>
            <person name="Singh N.K."/>
            <person name="Wood J."/>
            <person name="Venkateswaran K."/>
        </authorList>
    </citation>
    <scope>NUCLEOTIDE SEQUENCE [LARGE SCALE GENOMIC DNA]</scope>
    <source>
        <strain evidence="2 3">PL-B2</strain>
    </source>
</reference>
<name>A0ABS7K862_9BACI</name>
<dbReference type="PANTHER" id="PTHR43861">
    <property type="entry name" value="TRANS-ACONITATE 2-METHYLTRANSFERASE-RELATED"/>
    <property type="match status" value="1"/>
</dbReference>
<dbReference type="Gene3D" id="3.40.50.150">
    <property type="entry name" value="Vaccinia Virus protein VP39"/>
    <property type="match status" value="1"/>
</dbReference>
<dbReference type="GO" id="GO:0008168">
    <property type="term" value="F:methyltransferase activity"/>
    <property type="evidence" value="ECO:0007669"/>
    <property type="project" value="UniProtKB-KW"/>
</dbReference>
<sequence>MKQNIYDNPTFFKKYSALRRSGLTYNDFVEQPAIKSLIFSLEGKSVLDLGCGDGRFAKYCIDHGAINVVGVDISSNMINQAKVENGHENIEYVCIPLEELEIPNDKFDMIISSLAIHYIEDYPALLKKVNGLLNKNGEFIFSTEHPIVTARKEMNNWVKDSDGNKVHWALDDYHEEGKREQSWYIDGVIKYHRTISTLLNGLIEAGFTIGKIIEPQSISTGIQQMPKIINEKRRPSFIVFKAILTGK</sequence>
<dbReference type="CDD" id="cd02440">
    <property type="entry name" value="AdoMet_MTases"/>
    <property type="match status" value="1"/>
</dbReference>
<evidence type="ECO:0000313" key="2">
    <source>
        <dbReference type="EMBL" id="MBY0098456.1"/>
    </source>
</evidence>
<evidence type="ECO:0000313" key="3">
    <source>
        <dbReference type="Proteomes" id="UP000769780"/>
    </source>
</evidence>
<keyword evidence="2" id="KW-0489">Methyltransferase</keyword>
<evidence type="ECO:0000259" key="1">
    <source>
        <dbReference type="Pfam" id="PF08241"/>
    </source>
</evidence>
<comment type="caution">
    <text evidence="2">The sequence shown here is derived from an EMBL/GenBank/DDBJ whole genome shotgun (WGS) entry which is preliminary data.</text>
</comment>
<dbReference type="Pfam" id="PF08241">
    <property type="entry name" value="Methyltransf_11"/>
    <property type="match status" value="1"/>
</dbReference>
<dbReference type="RefSeq" id="WP_221874678.1">
    <property type="nucleotide sequence ID" value="NZ_JACWFH010000024.1"/>
</dbReference>
<gene>
    <name evidence="2" type="ORF">H0185_16860</name>
</gene>
<dbReference type="InterPro" id="IPR029063">
    <property type="entry name" value="SAM-dependent_MTases_sf"/>
</dbReference>
<dbReference type="GO" id="GO:0032259">
    <property type="term" value="P:methylation"/>
    <property type="evidence" value="ECO:0007669"/>
    <property type="project" value="UniProtKB-KW"/>
</dbReference>
<keyword evidence="2" id="KW-0808">Transferase</keyword>